<feature type="signal peptide" evidence="2">
    <location>
        <begin position="1"/>
        <end position="20"/>
    </location>
</feature>
<dbReference type="InterPro" id="IPR009683">
    <property type="entry name" value="Extensin-like_C"/>
</dbReference>
<comment type="caution">
    <text evidence="4">The sequence shown here is derived from an EMBL/GenBank/DDBJ whole genome shotgun (WGS) entry which is preliminary data.</text>
</comment>
<dbReference type="RefSeq" id="WP_378223351.1">
    <property type="nucleotide sequence ID" value="NZ_JBHRTK010000022.1"/>
</dbReference>
<proteinExistence type="predicted"/>
<feature type="compositionally biased region" description="Pro residues" evidence="1">
    <location>
        <begin position="34"/>
        <end position="60"/>
    </location>
</feature>
<protein>
    <submittedName>
        <fullName evidence="4">Extensin family protein</fullName>
    </submittedName>
</protein>
<dbReference type="Pfam" id="PF06904">
    <property type="entry name" value="Extensin-like_C"/>
    <property type="match status" value="1"/>
</dbReference>
<name>A0ABV7KDN3_9HYPH</name>
<feature type="compositionally biased region" description="Basic and acidic residues" evidence="1">
    <location>
        <begin position="61"/>
        <end position="72"/>
    </location>
</feature>
<keyword evidence="2" id="KW-0732">Signal</keyword>
<keyword evidence="5" id="KW-1185">Reference proteome</keyword>
<evidence type="ECO:0000313" key="5">
    <source>
        <dbReference type="Proteomes" id="UP001595583"/>
    </source>
</evidence>
<evidence type="ECO:0000313" key="4">
    <source>
        <dbReference type="EMBL" id="MFC3208280.1"/>
    </source>
</evidence>
<dbReference type="EMBL" id="JBHRTK010000022">
    <property type="protein sequence ID" value="MFC3208280.1"/>
    <property type="molecule type" value="Genomic_DNA"/>
</dbReference>
<evidence type="ECO:0000259" key="3">
    <source>
        <dbReference type="Pfam" id="PF06904"/>
    </source>
</evidence>
<feature type="chain" id="PRO_5046201868" evidence="2">
    <location>
        <begin position="21"/>
        <end position="272"/>
    </location>
</feature>
<accession>A0ABV7KDN3</accession>
<gene>
    <name evidence="4" type="ORF">ACFOHJ_18815</name>
</gene>
<organism evidence="4 5">
    <name type="scientific">Aquamicrobium soli</name>
    <dbReference type="NCBI Taxonomy" id="1811518"/>
    <lineage>
        <taxon>Bacteria</taxon>
        <taxon>Pseudomonadati</taxon>
        <taxon>Pseudomonadota</taxon>
        <taxon>Alphaproteobacteria</taxon>
        <taxon>Hyphomicrobiales</taxon>
        <taxon>Phyllobacteriaceae</taxon>
        <taxon>Aquamicrobium</taxon>
    </lineage>
</organism>
<evidence type="ECO:0000256" key="2">
    <source>
        <dbReference type="SAM" id="SignalP"/>
    </source>
</evidence>
<reference evidence="5" key="1">
    <citation type="journal article" date="2019" name="Int. J. Syst. Evol. Microbiol.">
        <title>The Global Catalogue of Microorganisms (GCM) 10K type strain sequencing project: providing services to taxonomists for standard genome sequencing and annotation.</title>
        <authorList>
            <consortium name="The Broad Institute Genomics Platform"/>
            <consortium name="The Broad Institute Genome Sequencing Center for Infectious Disease"/>
            <person name="Wu L."/>
            <person name="Ma J."/>
        </authorList>
    </citation>
    <scope>NUCLEOTIDE SEQUENCE [LARGE SCALE GENOMIC DNA]</scope>
    <source>
        <strain evidence="5">KCTC 52165</strain>
    </source>
</reference>
<feature type="domain" description="Extensin-like C-terminal" evidence="3">
    <location>
        <begin position="97"/>
        <end position="272"/>
    </location>
</feature>
<feature type="region of interest" description="Disordered" evidence="1">
    <location>
        <begin position="28"/>
        <end position="95"/>
    </location>
</feature>
<evidence type="ECO:0000256" key="1">
    <source>
        <dbReference type="SAM" id="MobiDB-lite"/>
    </source>
</evidence>
<dbReference type="Proteomes" id="UP001595583">
    <property type="component" value="Unassembled WGS sequence"/>
</dbReference>
<sequence>MILSRALIALWLAMSTSVIGAETSAATIALPRKAPVPQPSERSSPPPEEAPATIPVPTPRPGDETASEKPPPEAKPVPVDPRSAKKPRSSLPAEEAACRERLKTLGVQFEVSEARHDEKIGCALPYPLVVNTLGPAIGLEPKAEMNCRMAEAAARFMAGTVAPTARSQLGAGLKSVSQASAYVCRPRHNREKMSEHAFGNALDIASFTLTDGRRIDVEASPDGDGARKFLAEVRKAACGPFKTVLGPGSDADHAVHFHLDLEPRRNGGTFCQ</sequence>